<gene>
    <name evidence="2" type="ORF">PCANC_22667</name>
</gene>
<reference evidence="2 3" key="1">
    <citation type="submission" date="2017-11" db="EMBL/GenBank/DDBJ databases">
        <title>De novo assembly and phasing of dikaryotic genomes from two isolates of Puccinia coronata f. sp. avenae, the causal agent of oat crown rust.</title>
        <authorList>
            <person name="Miller M.E."/>
            <person name="Zhang Y."/>
            <person name="Omidvar V."/>
            <person name="Sperschneider J."/>
            <person name="Schwessinger B."/>
            <person name="Raley C."/>
            <person name="Palmer J.M."/>
            <person name="Garnica D."/>
            <person name="Upadhyaya N."/>
            <person name="Rathjen J."/>
            <person name="Taylor J.M."/>
            <person name="Park R.F."/>
            <person name="Dodds P.N."/>
            <person name="Hirsch C.D."/>
            <person name="Kianian S.F."/>
            <person name="Figueroa M."/>
        </authorList>
    </citation>
    <scope>NUCLEOTIDE SEQUENCE [LARGE SCALE GENOMIC DNA]</scope>
    <source>
        <strain evidence="2">12NC29</strain>
    </source>
</reference>
<dbReference type="AlphaFoldDB" id="A0A2N5TVR2"/>
<accession>A0A2N5TVR2</accession>
<dbReference type="PANTHER" id="PTHR47150:SF5">
    <property type="entry name" value="OS07G0546750 PROTEIN"/>
    <property type="match status" value="1"/>
</dbReference>
<dbReference type="Proteomes" id="UP000235388">
    <property type="component" value="Unassembled WGS sequence"/>
</dbReference>
<dbReference type="EMBL" id="PGCJ01000407">
    <property type="protein sequence ID" value="PLW29528.1"/>
    <property type="molecule type" value="Genomic_DNA"/>
</dbReference>
<dbReference type="OrthoDB" id="124998at2759"/>
<feature type="region of interest" description="Disordered" evidence="1">
    <location>
        <begin position="35"/>
        <end position="59"/>
    </location>
</feature>
<keyword evidence="3" id="KW-1185">Reference proteome</keyword>
<evidence type="ECO:0000256" key="1">
    <source>
        <dbReference type="SAM" id="MobiDB-lite"/>
    </source>
</evidence>
<protein>
    <submittedName>
        <fullName evidence="2">Uncharacterized protein</fullName>
    </submittedName>
</protein>
<evidence type="ECO:0000313" key="3">
    <source>
        <dbReference type="Proteomes" id="UP000235388"/>
    </source>
</evidence>
<organism evidence="2 3">
    <name type="scientific">Puccinia coronata f. sp. avenae</name>
    <dbReference type="NCBI Taxonomy" id="200324"/>
    <lineage>
        <taxon>Eukaryota</taxon>
        <taxon>Fungi</taxon>
        <taxon>Dikarya</taxon>
        <taxon>Basidiomycota</taxon>
        <taxon>Pucciniomycotina</taxon>
        <taxon>Pucciniomycetes</taxon>
        <taxon>Pucciniales</taxon>
        <taxon>Pucciniaceae</taxon>
        <taxon>Puccinia</taxon>
    </lineage>
</organism>
<dbReference type="PANTHER" id="PTHR47150">
    <property type="entry name" value="OS12G0169200 PROTEIN"/>
    <property type="match status" value="1"/>
</dbReference>
<proteinExistence type="predicted"/>
<name>A0A2N5TVR2_9BASI</name>
<sequence>MLPNDENDVSQHLAHNQQITQDLLAKDEVVNILLEMSDSSSNDNQSKKPRRPNKERLHEENHERLMADYFNPNCTYNSCDFSRRYQIERHLFLRILEDITSQFPYFLRKPVRYFAASHSKNHT</sequence>
<comment type="caution">
    <text evidence="2">The sequence shown here is derived from an EMBL/GenBank/DDBJ whole genome shotgun (WGS) entry which is preliminary data.</text>
</comment>
<evidence type="ECO:0000313" key="2">
    <source>
        <dbReference type="EMBL" id="PLW29528.1"/>
    </source>
</evidence>